<evidence type="ECO:0000313" key="3">
    <source>
        <dbReference type="Ensembl" id="ENSSHAP00000030012.1"/>
    </source>
</evidence>
<dbReference type="AlphaFoldDB" id="A0A7N4NXI9"/>
<dbReference type="Pfam" id="PF00619">
    <property type="entry name" value="CARD"/>
    <property type="match status" value="1"/>
</dbReference>
<dbReference type="Ensembl" id="ENSSHAT00000045577.1">
    <property type="protein sequence ID" value="ENSSHAP00000030012.1"/>
    <property type="gene ID" value="ENSSHAG00000029767.1"/>
</dbReference>
<keyword evidence="1" id="KW-1133">Transmembrane helix</keyword>
<dbReference type="GO" id="GO:0006508">
    <property type="term" value="P:proteolysis"/>
    <property type="evidence" value="ECO:0007669"/>
    <property type="project" value="InterPro"/>
</dbReference>
<dbReference type="InterPro" id="IPR011029">
    <property type="entry name" value="DEATH-like_dom_sf"/>
</dbReference>
<sequence length="113" mass="13055">DSTVQVLKDCRTQFVQSVDKSVINGLLDDMIQEKVLNQEEMEEMMQENLTIMSRARVLIDYIIRKGNKVCQCFICHIWIRDSHLAEKLGLPSKNGVSCILLLFLYLTVLVFFS</sequence>
<reference evidence="3" key="2">
    <citation type="submission" date="2025-08" db="UniProtKB">
        <authorList>
            <consortium name="Ensembl"/>
        </authorList>
    </citation>
    <scope>IDENTIFICATION</scope>
</reference>
<feature type="domain" description="CARD" evidence="2">
    <location>
        <begin position="1"/>
        <end position="92"/>
    </location>
</feature>
<accession>A0A7N4NXI9</accession>
<dbReference type="SUPFAM" id="SSF47986">
    <property type="entry name" value="DEATH domain"/>
    <property type="match status" value="1"/>
</dbReference>
<dbReference type="Gene3D" id="1.10.533.10">
    <property type="entry name" value="Death Domain, Fas"/>
    <property type="match status" value="1"/>
</dbReference>
<dbReference type="PROSITE" id="PS50209">
    <property type="entry name" value="CARD"/>
    <property type="match status" value="1"/>
</dbReference>
<evidence type="ECO:0000313" key="4">
    <source>
        <dbReference type="Proteomes" id="UP000007648"/>
    </source>
</evidence>
<dbReference type="Proteomes" id="UP000007648">
    <property type="component" value="Unassembled WGS sequence"/>
</dbReference>
<dbReference type="InterPro" id="IPR002398">
    <property type="entry name" value="Pept_C14"/>
</dbReference>
<reference evidence="3" key="3">
    <citation type="submission" date="2025-09" db="UniProtKB">
        <authorList>
            <consortium name="Ensembl"/>
        </authorList>
    </citation>
    <scope>IDENTIFICATION</scope>
</reference>
<feature type="transmembrane region" description="Helical" evidence="1">
    <location>
        <begin position="94"/>
        <end position="112"/>
    </location>
</feature>
<dbReference type="InterPro" id="IPR001315">
    <property type="entry name" value="CARD"/>
</dbReference>
<dbReference type="GO" id="GO:0050727">
    <property type="term" value="P:regulation of inflammatory response"/>
    <property type="evidence" value="ECO:0007669"/>
    <property type="project" value="TreeGrafter"/>
</dbReference>
<protein>
    <recommendedName>
        <fullName evidence="2">CARD domain-containing protein</fullName>
    </recommendedName>
</protein>
<keyword evidence="4" id="KW-1185">Reference proteome</keyword>
<dbReference type="PANTHER" id="PTHR47901">
    <property type="entry name" value="CASPASE RECRUITMENT DOMAIN-CONTAINING PROTEIN 18"/>
    <property type="match status" value="1"/>
</dbReference>
<proteinExistence type="predicted"/>
<dbReference type="GO" id="GO:0097169">
    <property type="term" value="C:AIM2 inflammasome complex"/>
    <property type="evidence" value="ECO:0007669"/>
    <property type="project" value="TreeGrafter"/>
</dbReference>
<dbReference type="GO" id="GO:0072557">
    <property type="term" value="C:IPAF inflammasome complex"/>
    <property type="evidence" value="ECO:0007669"/>
    <property type="project" value="TreeGrafter"/>
</dbReference>
<dbReference type="GO" id="GO:0089720">
    <property type="term" value="F:caspase binding"/>
    <property type="evidence" value="ECO:0007669"/>
    <property type="project" value="TreeGrafter"/>
</dbReference>
<organism evidence="3 4">
    <name type="scientific">Sarcophilus harrisii</name>
    <name type="common">Tasmanian devil</name>
    <name type="synonym">Sarcophilus laniarius</name>
    <dbReference type="NCBI Taxonomy" id="9305"/>
    <lineage>
        <taxon>Eukaryota</taxon>
        <taxon>Metazoa</taxon>
        <taxon>Chordata</taxon>
        <taxon>Craniata</taxon>
        <taxon>Vertebrata</taxon>
        <taxon>Euteleostomi</taxon>
        <taxon>Mammalia</taxon>
        <taxon>Metatheria</taxon>
        <taxon>Dasyuromorphia</taxon>
        <taxon>Dasyuridae</taxon>
        <taxon>Sarcophilus</taxon>
    </lineage>
</organism>
<dbReference type="SMART" id="SM00114">
    <property type="entry name" value="CARD"/>
    <property type="match status" value="1"/>
</dbReference>
<evidence type="ECO:0000259" key="2">
    <source>
        <dbReference type="PROSITE" id="PS50209"/>
    </source>
</evidence>
<dbReference type="GO" id="GO:0004197">
    <property type="term" value="F:cysteine-type endopeptidase activity"/>
    <property type="evidence" value="ECO:0007669"/>
    <property type="project" value="InterPro"/>
</dbReference>
<dbReference type="FunCoup" id="A0A7N4NXI9">
    <property type="interactions" value="140"/>
</dbReference>
<dbReference type="PANTHER" id="PTHR47901:SF3">
    <property type="entry name" value="CASPASE-1"/>
    <property type="match status" value="1"/>
</dbReference>
<evidence type="ECO:0000256" key="1">
    <source>
        <dbReference type="SAM" id="Phobius"/>
    </source>
</evidence>
<dbReference type="GO" id="GO:0042981">
    <property type="term" value="P:regulation of apoptotic process"/>
    <property type="evidence" value="ECO:0007669"/>
    <property type="project" value="InterPro"/>
</dbReference>
<name>A0A7N4NXI9_SARHA</name>
<reference evidence="3 4" key="1">
    <citation type="journal article" date="2011" name="Proc. Natl. Acad. Sci. U.S.A.">
        <title>Genetic diversity and population structure of the endangered marsupial Sarcophilus harrisii (Tasmanian devil).</title>
        <authorList>
            <person name="Miller W."/>
            <person name="Hayes V.M."/>
            <person name="Ratan A."/>
            <person name="Petersen D.C."/>
            <person name="Wittekindt N.E."/>
            <person name="Miller J."/>
            <person name="Walenz B."/>
            <person name="Knight J."/>
            <person name="Qi J."/>
            <person name="Zhao F."/>
            <person name="Wang Q."/>
            <person name="Bedoya-Reina O.C."/>
            <person name="Katiyar N."/>
            <person name="Tomsho L.P."/>
            <person name="Kasson L.M."/>
            <person name="Hardie R.A."/>
            <person name="Woodbridge P."/>
            <person name="Tindall E.A."/>
            <person name="Bertelsen M.F."/>
            <person name="Dixon D."/>
            <person name="Pyecroft S."/>
            <person name="Helgen K.M."/>
            <person name="Lesk A.M."/>
            <person name="Pringle T.H."/>
            <person name="Patterson N."/>
            <person name="Zhang Y."/>
            <person name="Kreiss A."/>
            <person name="Woods G.M."/>
            <person name="Jones M.E."/>
            <person name="Schuster S.C."/>
        </authorList>
    </citation>
    <scope>NUCLEOTIDE SEQUENCE [LARGE SCALE GENOMIC DNA]</scope>
</reference>
<dbReference type="GeneTree" id="ENSGT00940000169191"/>
<dbReference type="FunFam" id="1.10.533.10:FF:000031">
    <property type="entry name" value="Caspase 1, isoform CRA_b"/>
    <property type="match status" value="1"/>
</dbReference>
<dbReference type="GO" id="GO:0032651">
    <property type="term" value="P:regulation of interleukin-1 beta production"/>
    <property type="evidence" value="ECO:0007669"/>
    <property type="project" value="UniProtKB-ARBA"/>
</dbReference>
<keyword evidence="1" id="KW-0472">Membrane</keyword>
<dbReference type="GO" id="GO:0072559">
    <property type="term" value="C:NLRP3 inflammasome complex"/>
    <property type="evidence" value="ECO:0007669"/>
    <property type="project" value="TreeGrafter"/>
</dbReference>
<dbReference type="InParanoid" id="A0A7N4NXI9"/>
<keyword evidence="1" id="KW-0812">Transmembrane</keyword>